<dbReference type="InterPro" id="IPR029063">
    <property type="entry name" value="SAM-dependent_MTases_sf"/>
</dbReference>
<feature type="compositionally biased region" description="Low complexity" evidence="1">
    <location>
        <begin position="398"/>
        <end position="415"/>
    </location>
</feature>
<feature type="compositionally biased region" description="Polar residues" evidence="1">
    <location>
        <begin position="14"/>
        <end position="26"/>
    </location>
</feature>
<feature type="domain" description="Methyltransferase" evidence="2">
    <location>
        <begin position="617"/>
        <end position="714"/>
    </location>
</feature>
<dbReference type="GO" id="GO:0008168">
    <property type="term" value="F:methyltransferase activity"/>
    <property type="evidence" value="ECO:0007669"/>
    <property type="project" value="TreeGrafter"/>
</dbReference>
<dbReference type="STRING" id="1095629.A0A0C9XIZ3"/>
<dbReference type="SUPFAM" id="SSF53335">
    <property type="entry name" value="S-adenosyl-L-methionine-dependent methyltransferases"/>
    <property type="match status" value="1"/>
</dbReference>
<dbReference type="PANTHER" id="PTHR43591">
    <property type="entry name" value="METHYLTRANSFERASE"/>
    <property type="match status" value="1"/>
</dbReference>
<sequence length="918" mass="101927">MPLFSKAVAEQRGSHFSQAPPTSTAKAPSKLESFFNRSRRRSTTSEVSFQNQNPHYHAPSIISGQTTGPGLGPYYRDQQETTTRLYAQQIPIRMDSTQYPSHPRDFVEATYQPPPPSRMQVSRPLPAPPQQQSANLNPSQPSPVIDKTYSTSSQPSPVREKGYNSRLSDTSPMPPRHPSYPPLPKYEAEQSFDDDISELSPRNSPTSPSEALYPGPRQQPRTPTLPAYTYNSTHSDFHGPHEEEQHQHVYPPRPHFQRPNEEEQHQHVYPPSSSDTHYTTPLSVPQTISPSSSYSHASYFPTAPIRLEFDPSTPINASDYVFPPSPITVPGRSGGIGMGIDEHKSNVPKAFNGSTSTASMSPLSDLPMPVPLVPPAQVQPSHRTPSMVPHHRHHQDDSMQPSSSSLPFSVPASTSTHVPQNPQDNDPDSISPITSTPTPAPFIYPSGRSRANPKAKPKPSTTDPPPTRFKGLRLLKDRPKKPDKGKQRERDIYVEDGREMQVMSVSMKSGGSGSISNFSSSGYLVGSTVDLGVGVGGDEVAVLDIRRASNRVSAGNAYGGEYAMGMGGKSRVGSYPLSSFDAVLLDHDKRTGELLRRLNMTDSPTFYDYGTSPPRQVLDLGCGQGHWVVEAAIKWSRYGTKVTGYDKVNVLSPLAVEHRVKGQIEFIRGNFLKQLPFDSNTFDLIRMSCLTLCVPTDSWEHVFEEVYRVLAPGGRLELIEDTIIFPPQPPITPHFHFESLFEQMLSQTYGISLHPETFISQMMKDIFGYGELVEVMHLSLAHRDPPTEEDRDEAAAASETERNPTTGLLLLPSTFLPMEAEELEMHTTRHMRTLLSCKHKLAEHAIETAAQEDVNDEVVQEALYEYESSIHQRFQPIHLDANGQVANSQDSGDRRCNVRTFRVFGAIKIERVVFTSIT</sequence>
<feature type="compositionally biased region" description="Polar residues" evidence="1">
    <location>
        <begin position="130"/>
        <end position="139"/>
    </location>
</feature>
<dbReference type="InterPro" id="IPR041698">
    <property type="entry name" value="Methyltransf_25"/>
</dbReference>
<dbReference type="Proteomes" id="UP000054477">
    <property type="component" value="Unassembled WGS sequence"/>
</dbReference>
<dbReference type="HOGENOM" id="CLU_320302_0_0_1"/>
<feature type="compositionally biased region" description="Basic and acidic residues" evidence="1">
    <location>
        <begin position="235"/>
        <end position="247"/>
    </location>
</feature>
<name>A0A0C9XIZ3_9AGAR</name>
<reference evidence="3 4" key="1">
    <citation type="submission" date="2014-04" db="EMBL/GenBank/DDBJ databases">
        <authorList>
            <consortium name="DOE Joint Genome Institute"/>
            <person name="Kuo A."/>
            <person name="Kohler A."/>
            <person name="Nagy L.G."/>
            <person name="Floudas D."/>
            <person name="Copeland A."/>
            <person name="Barry K.W."/>
            <person name="Cichocki N."/>
            <person name="Veneault-Fourrey C."/>
            <person name="LaButti K."/>
            <person name="Lindquist E.A."/>
            <person name="Lipzen A."/>
            <person name="Lundell T."/>
            <person name="Morin E."/>
            <person name="Murat C."/>
            <person name="Sun H."/>
            <person name="Tunlid A."/>
            <person name="Henrissat B."/>
            <person name="Grigoriev I.V."/>
            <person name="Hibbett D.S."/>
            <person name="Martin F."/>
            <person name="Nordberg H.P."/>
            <person name="Cantor M.N."/>
            <person name="Hua S.X."/>
        </authorList>
    </citation>
    <scope>NUCLEOTIDE SEQUENCE [LARGE SCALE GENOMIC DNA]</scope>
    <source>
        <strain evidence="3 4">LaAM-08-1</strain>
    </source>
</reference>
<proteinExistence type="predicted"/>
<feature type="region of interest" description="Disordered" evidence="1">
    <location>
        <begin position="1"/>
        <end position="293"/>
    </location>
</feature>
<feature type="compositionally biased region" description="Low complexity" evidence="1">
    <location>
        <begin position="358"/>
        <end position="367"/>
    </location>
</feature>
<keyword evidence="4" id="KW-1185">Reference proteome</keyword>
<gene>
    <name evidence="3" type="ORF">K443DRAFT_92066</name>
</gene>
<dbReference type="Pfam" id="PF13649">
    <property type="entry name" value="Methyltransf_25"/>
    <property type="match status" value="1"/>
</dbReference>
<feature type="region of interest" description="Disordered" evidence="1">
    <location>
        <begin position="782"/>
        <end position="803"/>
    </location>
</feature>
<organism evidence="3 4">
    <name type="scientific">Laccaria amethystina LaAM-08-1</name>
    <dbReference type="NCBI Taxonomy" id="1095629"/>
    <lineage>
        <taxon>Eukaryota</taxon>
        <taxon>Fungi</taxon>
        <taxon>Dikarya</taxon>
        <taxon>Basidiomycota</taxon>
        <taxon>Agaricomycotina</taxon>
        <taxon>Agaricomycetes</taxon>
        <taxon>Agaricomycetidae</taxon>
        <taxon>Agaricales</taxon>
        <taxon>Agaricineae</taxon>
        <taxon>Hydnangiaceae</taxon>
        <taxon>Laccaria</taxon>
    </lineage>
</organism>
<feature type="compositionally biased region" description="Low complexity" evidence="1">
    <location>
        <begin position="428"/>
        <end position="437"/>
    </location>
</feature>
<feature type="region of interest" description="Disordered" evidence="1">
    <location>
        <begin position="341"/>
        <end position="490"/>
    </location>
</feature>
<evidence type="ECO:0000259" key="2">
    <source>
        <dbReference type="Pfam" id="PF13649"/>
    </source>
</evidence>
<dbReference type="OrthoDB" id="2013972at2759"/>
<dbReference type="Gene3D" id="3.40.50.150">
    <property type="entry name" value="Vaccinia Virus protein VP39"/>
    <property type="match status" value="1"/>
</dbReference>
<feature type="compositionally biased region" description="Polar residues" evidence="1">
    <location>
        <begin position="200"/>
        <end position="209"/>
    </location>
</feature>
<dbReference type="AlphaFoldDB" id="A0A0C9XIZ3"/>
<feature type="compositionally biased region" description="Basic and acidic residues" evidence="1">
    <location>
        <begin position="474"/>
        <end position="490"/>
    </location>
</feature>
<accession>A0A0C9XIZ3</accession>
<protein>
    <recommendedName>
        <fullName evidence="2">Methyltransferase domain-containing protein</fullName>
    </recommendedName>
</protein>
<reference evidence="4" key="2">
    <citation type="submission" date="2015-01" db="EMBL/GenBank/DDBJ databases">
        <title>Evolutionary Origins and Diversification of the Mycorrhizal Mutualists.</title>
        <authorList>
            <consortium name="DOE Joint Genome Institute"/>
            <consortium name="Mycorrhizal Genomics Consortium"/>
            <person name="Kohler A."/>
            <person name="Kuo A."/>
            <person name="Nagy L.G."/>
            <person name="Floudas D."/>
            <person name="Copeland A."/>
            <person name="Barry K.W."/>
            <person name="Cichocki N."/>
            <person name="Veneault-Fourrey C."/>
            <person name="LaButti K."/>
            <person name="Lindquist E.A."/>
            <person name="Lipzen A."/>
            <person name="Lundell T."/>
            <person name="Morin E."/>
            <person name="Murat C."/>
            <person name="Riley R."/>
            <person name="Ohm R."/>
            <person name="Sun H."/>
            <person name="Tunlid A."/>
            <person name="Henrissat B."/>
            <person name="Grigoriev I.V."/>
            <person name="Hibbett D.S."/>
            <person name="Martin F."/>
        </authorList>
    </citation>
    <scope>NUCLEOTIDE SEQUENCE [LARGE SCALE GENOMIC DNA]</scope>
    <source>
        <strain evidence="4">LaAM-08-1</strain>
    </source>
</reference>
<dbReference type="CDD" id="cd02440">
    <property type="entry name" value="AdoMet_MTases"/>
    <property type="match status" value="1"/>
</dbReference>
<dbReference type="EMBL" id="KN838564">
    <property type="protein sequence ID" value="KIK04991.1"/>
    <property type="molecule type" value="Genomic_DNA"/>
</dbReference>
<feature type="compositionally biased region" description="Polar residues" evidence="1">
    <location>
        <begin position="271"/>
        <end position="288"/>
    </location>
</feature>
<evidence type="ECO:0000313" key="4">
    <source>
        <dbReference type="Proteomes" id="UP000054477"/>
    </source>
</evidence>
<evidence type="ECO:0000313" key="3">
    <source>
        <dbReference type="EMBL" id="KIK04991.1"/>
    </source>
</evidence>
<evidence type="ECO:0000256" key="1">
    <source>
        <dbReference type="SAM" id="MobiDB-lite"/>
    </source>
</evidence>
<dbReference type="PANTHER" id="PTHR43591:SF24">
    <property type="entry name" value="2-METHOXY-6-POLYPRENYL-1,4-BENZOQUINOL METHYLASE, MITOCHONDRIAL"/>
    <property type="match status" value="1"/>
</dbReference>
<feature type="compositionally biased region" description="Pro residues" evidence="1">
    <location>
        <begin position="172"/>
        <end position="184"/>
    </location>
</feature>